<dbReference type="Proteomes" id="UP000287651">
    <property type="component" value="Unassembled WGS sequence"/>
</dbReference>
<evidence type="ECO:0000313" key="2">
    <source>
        <dbReference type="Proteomes" id="UP000287651"/>
    </source>
</evidence>
<organism evidence="1 2">
    <name type="scientific">Ensete ventricosum</name>
    <name type="common">Abyssinian banana</name>
    <name type="synonym">Musa ensete</name>
    <dbReference type="NCBI Taxonomy" id="4639"/>
    <lineage>
        <taxon>Eukaryota</taxon>
        <taxon>Viridiplantae</taxon>
        <taxon>Streptophyta</taxon>
        <taxon>Embryophyta</taxon>
        <taxon>Tracheophyta</taxon>
        <taxon>Spermatophyta</taxon>
        <taxon>Magnoliopsida</taxon>
        <taxon>Liliopsida</taxon>
        <taxon>Zingiberales</taxon>
        <taxon>Musaceae</taxon>
        <taxon>Ensete</taxon>
    </lineage>
</organism>
<comment type="caution">
    <text evidence="1">The sequence shown here is derived from an EMBL/GenBank/DDBJ whole genome shotgun (WGS) entry which is preliminary data.</text>
</comment>
<protein>
    <submittedName>
        <fullName evidence="1">Uncharacterized protein</fullName>
    </submittedName>
</protein>
<dbReference type="AlphaFoldDB" id="A0A426XTT8"/>
<dbReference type="EMBL" id="AMZH03017502">
    <property type="protein sequence ID" value="RRT42913.1"/>
    <property type="molecule type" value="Genomic_DNA"/>
</dbReference>
<accession>A0A426XTT8</accession>
<evidence type="ECO:0000313" key="1">
    <source>
        <dbReference type="EMBL" id="RRT42913.1"/>
    </source>
</evidence>
<proteinExistence type="predicted"/>
<sequence>MIFPTLRTEHCEKDTSDAQLCENLDLLEERRVEAYFRELRYKKAVARLYNGKVHPR</sequence>
<gene>
    <name evidence="1" type="ORF">B296_00044940</name>
</gene>
<name>A0A426XTT8_ENSVE</name>
<reference evidence="1 2" key="1">
    <citation type="journal article" date="2014" name="Agronomy (Basel)">
        <title>A Draft Genome Sequence for Ensete ventricosum, the Drought-Tolerant Tree Against Hunger.</title>
        <authorList>
            <person name="Harrison J."/>
            <person name="Moore K.A."/>
            <person name="Paszkiewicz K."/>
            <person name="Jones T."/>
            <person name="Grant M."/>
            <person name="Ambacheew D."/>
            <person name="Muzemil S."/>
            <person name="Studholme D.J."/>
        </authorList>
    </citation>
    <scope>NUCLEOTIDE SEQUENCE [LARGE SCALE GENOMIC DNA]</scope>
</reference>